<sequence length="218" mass="24163">MSGVHAEHPEHVSEGASRILEAACTLFAEQGYDAVSMSLIAQRAGISKANIYHHFKTKFDLYMAVLMRACRDSGGLVQVLLERNQSLAPALGHFARDHLQRLLDHETFSRIILRELLEGGRQRGEQLAQSGFNASFSRLADALQQRRANGELREDVDPAALAVLLIGANVFFFAARDLICHYSSVDFAEDPDRYLSLVLDIILHGALPDAQPKNQQDP</sequence>
<dbReference type="PRINTS" id="PR00455">
    <property type="entry name" value="HTHTETR"/>
</dbReference>
<dbReference type="Pfam" id="PF17938">
    <property type="entry name" value="TetR_C_29"/>
    <property type="match status" value="1"/>
</dbReference>
<evidence type="ECO:0000313" key="4">
    <source>
        <dbReference type="EMBL" id="MEK8088699.1"/>
    </source>
</evidence>
<organism evidence="4 5">
    <name type="scientific">Thermithiobacillus plumbiphilus</name>
    <dbReference type="NCBI Taxonomy" id="1729899"/>
    <lineage>
        <taxon>Bacteria</taxon>
        <taxon>Pseudomonadati</taxon>
        <taxon>Pseudomonadota</taxon>
        <taxon>Acidithiobacillia</taxon>
        <taxon>Acidithiobacillales</taxon>
        <taxon>Thermithiobacillaceae</taxon>
        <taxon>Thermithiobacillus</taxon>
    </lineage>
</organism>
<dbReference type="InterPro" id="IPR023772">
    <property type="entry name" value="DNA-bd_HTH_TetR-type_CS"/>
</dbReference>
<dbReference type="Proteomes" id="UP001446205">
    <property type="component" value="Unassembled WGS sequence"/>
</dbReference>
<dbReference type="Gene3D" id="1.10.10.60">
    <property type="entry name" value="Homeodomain-like"/>
    <property type="match status" value="1"/>
</dbReference>
<protein>
    <submittedName>
        <fullName evidence="4">TetR/AcrR family transcriptional regulator</fullName>
    </submittedName>
</protein>
<dbReference type="PROSITE" id="PS01081">
    <property type="entry name" value="HTH_TETR_1"/>
    <property type="match status" value="1"/>
</dbReference>
<dbReference type="RefSeq" id="WP_341369765.1">
    <property type="nucleotide sequence ID" value="NZ_JBBPCO010000002.1"/>
</dbReference>
<dbReference type="InterPro" id="IPR050109">
    <property type="entry name" value="HTH-type_TetR-like_transc_reg"/>
</dbReference>
<dbReference type="SUPFAM" id="SSF46689">
    <property type="entry name" value="Homeodomain-like"/>
    <property type="match status" value="1"/>
</dbReference>
<dbReference type="Pfam" id="PF00440">
    <property type="entry name" value="TetR_N"/>
    <property type="match status" value="1"/>
</dbReference>
<name>A0ABU9D565_9PROT</name>
<dbReference type="InterPro" id="IPR036271">
    <property type="entry name" value="Tet_transcr_reg_TetR-rel_C_sf"/>
</dbReference>
<evidence type="ECO:0000256" key="2">
    <source>
        <dbReference type="PROSITE-ProRule" id="PRU00335"/>
    </source>
</evidence>
<dbReference type="InterPro" id="IPR041474">
    <property type="entry name" value="NicS_C"/>
</dbReference>
<keyword evidence="5" id="KW-1185">Reference proteome</keyword>
<dbReference type="Gene3D" id="1.10.357.10">
    <property type="entry name" value="Tetracycline Repressor, domain 2"/>
    <property type="match status" value="1"/>
</dbReference>
<dbReference type="SUPFAM" id="SSF48498">
    <property type="entry name" value="Tetracyclin repressor-like, C-terminal domain"/>
    <property type="match status" value="1"/>
</dbReference>
<gene>
    <name evidence="4" type="ORF">WOB96_02865</name>
</gene>
<dbReference type="EMBL" id="JBBPCO010000002">
    <property type="protein sequence ID" value="MEK8088699.1"/>
    <property type="molecule type" value="Genomic_DNA"/>
</dbReference>
<feature type="DNA-binding region" description="H-T-H motif" evidence="2">
    <location>
        <begin position="36"/>
        <end position="55"/>
    </location>
</feature>
<feature type="domain" description="HTH tetR-type" evidence="3">
    <location>
        <begin position="13"/>
        <end position="73"/>
    </location>
</feature>
<evidence type="ECO:0000256" key="1">
    <source>
        <dbReference type="ARBA" id="ARBA00023125"/>
    </source>
</evidence>
<dbReference type="PANTHER" id="PTHR30055">
    <property type="entry name" value="HTH-TYPE TRANSCRIPTIONAL REGULATOR RUTR"/>
    <property type="match status" value="1"/>
</dbReference>
<reference evidence="4 5" key="1">
    <citation type="submission" date="2024-04" db="EMBL/GenBank/DDBJ databases">
        <authorList>
            <person name="Abashina T."/>
            <person name="Shaikin A."/>
        </authorList>
    </citation>
    <scope>NUCLEOTIDE SEQUENCE [LARGE SCALE GENOMIC DNA]</scope>
    <source>
        <strain evidence="4 5">AAFK</strain>
    </source>
</reference>
<dbReference type="InterPro" id="IPR001647">
    <property type="entry name" value="HTH_TetR"/>
</dbReference>
<dbReference type="InterPro" id="IPR009057">
    <property type="entry name" value="Homeodomain-like_sf"/>
</dbReference>
<evidence type="ECO:0000259" key="3">
    <source>
        <dbReference type="PROSITE" id="PS50977"/>
    </source>
</evidence>
<keyword evidence="1 2" id="KW-0238">DNA-binding</keyword>
<dbReference type="PROSITE" id="PS50977">
    <property type="entry name" value="HTH_TETR_2"/>
    <property type="match status" value="1"/>
</dbReference>
<accession>A0ABU9D565</accession>
<evidence type="ECO:0000313" key="5">
    <source>
        <dbReference type="Proteomes" id="UP001446205"/>
    </source>
</evidence>
<proteinExistence type="predicted"/>
<dbReference type="PANTHER" id="PTHR30055:SF226">
    <property type="entry name" value="HTH-TYPE TRANSCRIPTIONAL REGULATOR PKSA"/>
    <property type="match status" value="1"/>
</dbReference>
<comment type="caution">
    <text evidence="4">The sequence shown here is derived from an EMBL/GenBank/DDBJ whole genome shotgun (WGS) entry which is preliminary data.</text>
</comment>